<sequence>MQALLDRDEPVTVVSHTPSKADRLKQRGAHSQWRTCLMWRHYVAYSVRTIGCFCSSRRREFTPARLNLKVFLEKD</sequence>
<evidence type="ECO:0000313" key="2">
    <source>
        <dbReference type="EMBL" id="MBW4661690.1"/>
    </source>
</evidence>
<reference evidence="2" key="1">
    <citation type="submission" date="2021-05" db="EMBL/GenBank/DDBJ databases">
        <authorList>
            <person name="Pietrasiak N."/>
            <person name="Ward R."/>
            <person name="Stajich J.E."/>
            <person name="Kurbessoian T."/>
        </authorList>
    </citation>
    <scope>NUCLEOTIDE SEQUENCE</scope>
    <source>
        <strain evidence="2">UHER 2000/2452</strain>
    </source>
</reference>
<accession>A0A951QFE9</accession>
<feature type="compositionally biased region" description="Basic and acidic residues" evidence="1">
    <location>
        <begin position="1"/>
        <end position="10"/>
    </location>
</feature>
<protein>
    <submittedName>
        <fullName evidence="2">Uncharacterized protein</fullName>
    </submittedName>
</protein>
<feature type="region of interest" description="Disordered" evidence="1">
    <location>
        <begin position="1"/>
        <end position="25"/>
    </location>
</feature>
<organism evidence="2 3">
    <name type="scientific">Drouetiella hepatica Uher 2000/2452</name>
    <dbReference type="NCBI Taxonomy" id="904376"/>
    <lineage>
        <taxon>Bacteria</taxon>
        <taxon>Bacillati</taxon>
        <taxon>Cyanobacteriota</taxon>
        <taxon>Cyanophyceae</taxon>
        <taxon>Oculatellales</taxon>
        <taxon>Oculatellaceae</taxon>
        <taxon>Drouetiella</taxon>
    </lineage>
</organism>
<evidence type="ECO:0000313" key="3">
    <source>
        <dbReference type="Proteomes" id="UP000757435"/>
    </source>
</evidence>
<proteinExistence type="predicted"/>
<gene>
    <name evidence="2" type="ORF">KME15_23720</name>
</gene>
<reference evidence="2" key="2">
    <citation type="journal article" date="2022" name="Microbiol. Resour. Announc.">
        <title>Metagenome Sequencing to Explore Phylogenomics of Terrestrial Cyanobacteria.</title>
        <authorList>
            <person name="Ward R.D."/>
            <person name="Stajich J.E."/>
            <person name="Johansen J.R."/>
            <person name="Huntemann M."/>
            <person name="Clum A."/>
            <person name="Foster B."/>
            <person name="Foster B."/>
            <person name="Roux S."/>
            <person name="Palaniappan K."/>
            <person name="Varghese N."/>
            <person name="Mukherjee S."/>
            <person name="Reddy T.B.K."/>
            <person name="Daum C."/>
            <person name="Copeland A."/>
            <person name="Chen I.A."/>
            <person name="Ivanova N.N."/>
            <person name="Kyrpides N.C."/>
            <person name="Shapiro N."/>
            <person name="Eloe-Fadrosh E.A."/>
            <person name="Pietrasiak N."/>
        </authorList>
    </citation>
    <scope>NUCLEOTIDE SEQUENCE</scope>
    <source>
        <strain evidence="2">UHER 2000/2452</strain>
    </source>
</reference>
<name>A0A951QFE9_9CYAN</name>
<dbReference type="Proteomes" id="UP000757435">
    <property type="component" value="Unassembled WGS sequence"/>
</dbReference>
<evidence type="ECO:0000256" key="1">
    <source>
        <dbReference type="SAM" id="MobiDB-lite"/>
    </source>
</evidence>
<comment type="caution">
    <text evidence="2">The sequence shown here is derived from an EMBL/GenBank/DDBJ whole genome shotgun (WGS) entry which is preliminary data.</text>
</comment>
<dbReference type="EMBL" id="JAHHHD010000043">
    <property type="protein sequence ID" value="MBW4661690.1"/>
    <property type="molecule type" value="Genomic_DNA"/>
</dbReference>
<dbReference type="AlphaFoldDB" id="A0A951QFE9"/>